<keyword evidence="1" id="KW-0472">Membrane</keyword>
<evidence type="ECO:0000313" key="2">
    <source>
        <dbReference type="EMBL" id="ASU83858.1"/>
    </source>
</evidence>
<proteinExistence type="predicted"/>
<gene>
    <name evidence="2" type="ORF">CDO52_14645</name>
</gene>
<accession>A0A223S6U8</accession>
<sequence>MTAPSALTLWITSRTRSGLVNVTSAIFAAGIFCAESITIWARRQVTTDPLPLRTIRSSLRPSSLSIFRT</sequence>
<dbReference type="Proteomes" id="UP000215005">
    <property type="component" value="Chromosome"/>
</dbReference>
<dbReference type="KEGG" id="ngv:CDO52_14645"/>
<dbReference type="EMBL" id="CP022753">
    <property type="protein sequence ID" value="ASU83858.1"/>
    <property type="molecule type" value="Genomic_DNA"/>
</dbReference>
<evidence type="ECO:0000313" key="3">
    <source>
        <dbReference type="Proteomes" id="UP000215005"/>
    </source>
</evidence>
<dbReference type="AlphaFoldDB" id="A0A223S6U8"/>
<protein>
    <submittedName>
        <fullName evidence="2">Uncharacterized protein</fullName>
    </submittedName>
</protein>
<organism evidence="2 3">
    <name type="scientific">Nocardiopsis gilva YIM 90087</name>
    <dbReference type="NCBI Taxonomy" id="1235441"/>
    <lineage>
        <taxon>Bacteria</taxon>
        <taxon>Bacillati</taxon>
        <taxon>Actinomycetota</taxon>
        <taxon>Actinomycetes</taxon>
        <taxon>Streptosporangiales</taxon>
        <taxon>Nocardiopsidaceae</taxon>
        <taxon>Nocardiopsis</taxon>
    </lineage>
</organism>
<feature type="transmembrane region" description="Helical" evidence="1">
    <location>
        <begin position="20"/>
        <end position="41"/>
    </location>
</feature>
<evidence type="ECO:0000256" key="1">
    <source>
        <dbReference type="SAM" id="Phobius"/>
    </source>
</evidence>
<keyword evidence="1" id="KW-1133">Transmembrane helix</keyword>
<keyword evidence="3" id="KW-1185">Reference proteome</keyword>
<name>A0A223S6U8_9ACTN</name>
<keyword evidence="1" id="KW-0812">Transmembrane</keyword>
<reference evidence="2 3" key="1">
    <citation type="submission" date="2017-08" db="EMBL/GenBank/DDBJ databases">
        <title>The complete genome sequence of Nocardiopsis gilva YIM 90087.</title>
        <authorList>
            <person name="Yin M."/>
            <person name="Tang S."/>
        </authorList>
    </citation>
    <scope>NUCLEOTIDE SEQUENCE [LARGE SCALE GENOMIC DNA]</scope>
    <source>
        <strain evidence="2 3">YIM 90087</strain>
    </source>
</reference>